<name>A0A1Y2BRX8_9FUNG</name>
<evidence type="ECO:0000256" key="1">
    <source>
        <dbReference type="ARBA" id="ARBA00004123"/>
    </source>
</evidence>
<reference evidence="6 7" key="1">
    <citation type="submission" date="2016-07" db="EMBL/GenBank/DDBJ databases">
        <title>Pervasive Adenine N6-methylation of Active Genes in Fungi.</title>
        <authorList>
            <consortium name="DOE Joint Genome Institute"/>
            <person name="Mondo S.J."/>
            <person name="Dannebaum R.O."/>
            <person name="Kuo R.C."/>
            <person name="Labutti K."/>
            <person name="Haridas S."/>
            <person name="Kuo A."/>
            <person name="Salamov A."/>
            <person name="Ahrendt S.R."/>
            <person name="Lipzen A."/>
            <person name="Sullivan W."/>
            <person name="Andreopoulos W.B."/>
            <person name="Clum A."/>
            <person name="Lindquist E."/>
            <person name="Daum C."/>
            <person name="Ramamoorthy G.K."/>
            <person name="Gryganskyi A."/>
            <person name="Culley D."/>
            <person name="Magnuson J.K."/>
            <person name="James T.Y."/>
            <person name="O'Malley M.A."/>
            <person name="Stajich J.E."/>
            <person name="Spatafora J.W."/>
            <person name="Visel A."/>
            <person name="Grigoriev I.V."/>
        </authorList>
    </citation>
    <scope>NUCLEOTIDE SEQUENCE [LARGE SCALE GENOMIC DNA]</scope>
    <source>
        <strain evidence="6 7">JEL800</strain>
    </source>
</reference>
<evidence type="ECO:0000256" key="5">
    <source>
        <dbReference type="SAM" id="MobiDB-lite"/>
    </source>
</evidence>
<comment type="function">
    <text evidence="4">Component of the Mediator complex, a coactivator involved in the regulated transcription of nearly all RNA polymerase II-dependent genes. Mediator functions as a bridge to convey information from gene-specific regulatory proteins to the basal RNA polymerase II transcription machinery. Mediator is recruited to promoters by direct interactions with regulatory proteins and serves as a scaffold for the assembly of a functional pre-initiation complex with RNA polymerase II and the general transcription factors.</text>
</comment>
<proteinExistence type="inferred from homology"/>
<dbReference type="OrthoDB" id="5418434at2759"/>
<evidence type="ECO:0000256" key="3">
    <source>
        <dbReference type="ARBA" id="ARBA00023242"/>
    </source>
</evidence>
<keyword evidence="7" id="KW-1185">Reference proteome</keyword>
<keyword evidence="4" id="KW-0804">Transcription</keyword>
<organism evidence="6 7">
    <name type="scientific">Rhizoclosmatium globosum</name>
    <dbReference type="NCBI Taxonomy" id="329046"/>
    <lineage>
        <taxon>Eukaryota</taxon>
        <taxon>Fungi</taxon>
        <taxon>Fungi incertae sedis</taxon>
        <taxon>Chytridiomycota</taxon>
        <taxon>Chytridiomycota incertae sedis</taxon>
        <taxon>Chytridiomycetes</taxon>
        <taxon>Chytridiales</taxon>
        <taxon>Chytriomycetaceae</taxon>
        <taxon>Rhizoclosmatium</taxon>
    </lineage>
</organism>
<dbReference type="AlphaFoldDB" id="A0A1Y2BRX8"/>
<dbReference type="EMBL" id="MCGO01000050">
    <property type="protein sequence ID" value="ORY37483.1"/>
    <property type="molecule type" value="Genomic_DNA"/>
</dbReference>
<comment type="similarity">
    <text evidence="2 4">Belongs to the Mediator complex subunit 11 family.</text>
</comment>
<comment type="subcellular location">
    <subcellularLocation>
        <location evidence="1 4">Nucleus</location>
    </subcellularLocation>
</comment>
<evidence type="ECO:0000313" key="7">
    <source>
        <dbReference type="Proteomes" id="UP000193642"/>
    </source>
</evidence>
<accession>A0A1Y2BRX8</accession>
<keyword evidence="4" id="KW-0805">Transcription regulation</keyword>
<dbReference type="Gene3D" id="1.10.287.3490">
    <property type="match status" value="1"/>
</dbReference>
<dbReference type="Proteomes" id="UP000193642">
    <property type="component" value="Unassembled WGS sequence"/>
</dbReference>
<dbReference type="GO" id="GO:0003712">
    <property type="term" value="F:transcription coregulator activity"/>
    <property type="evidence" value="ECO:0007669"/>
    <property type="project" value="InterPro"/>
</dbReference>
<comment type="caution">
    <text evidence="6">The sequence shown here is derived from an EMBL/GenBank/DDBJ whole genome shotgun (WGS) entry which is preliminary data.</text>
</comment>
<keyword evidence="3 4" id="KW-0539">Nucleus</keyword>
<dbReference type="GO" id="GO:0016592">
    <property type="term" value="C:mediator complex"/>
    <property type="evidence" value="ECO:0007669"/>
    <property type="project" value="InterPro"/>
</dbReference>
<dbReference type="GO" id="GO:0006357">
    <property type="term" value="P:regulation of transcription by RNA polymerase II"/>
    <property type="evidence" value="ECO:0007669"/>
    <property type="project" value="InterPro"/>
</dbReference>
<evidence type="ECO:0000256" key="2">
    <source>
        <dbReference type="ARBA" id="ARBA00008186"/>
    </source>
</evidence>
<sequence length="190" mass="20252">MLSNPTTSINSSLAATPSTGNNNNQNSSSTSEAPSSTATTNEHHLNLIAAVEQKIVLLVQAAAKVVQSLAFEAADLDDRKDEFTNSHKEFTELLMDIQKSLRIVFKHLANAGILTASNASTASVKLAGDLTTALQMSSLPYQSTVEGFETDHELSVESLHVLLGKVRGGMMKHYGIDLSSGLGTDAIMYE</sequence>
<feature type="compositionally biased region" description="Low complexity" evidence="5">
    <location>
        <begin position="18"/>
        <end position="40"/>
    </location>
</feature>
<evidence type="ECO:0000313" key="6">
    <source>
        <dbReference type="EMBL" id="ORY37483.1"/>
    </source>
</evidence>
<feature type="compositionally biased region" description="Polar residues" evidence="5">
    <location>
        <begin position="1"/>
        <end position="17"/>
    </location>
</feature>
<comment type="subunit">
    <text evidence="4">Component of the Mediator complex.</text>
</comment>
<gene>
    <name evidence="4" type="primary">MED11</name>
    <name evidence="6" type="ORF">BCR33DRAFT_854762</name>
</gene>
<dbReference type="InterPro" id="IPR019404">
    <property type="entry name" value="Mediator_Med11"/>
</dbReference>
<feature type="region of interest" description="Disordered" evidence="5">
    <location>
        <begin position="1"/>
        <end position="40"/>
    </location>
</feature>
<keyword evidence="4" id="KW-0010">Activator</keyword>
<evidence type="ECO:0000256" key="4">
    <source>
        <dbReference type="RuleBase" id="RU364147"/>
    </source>
</evidence>
<dbReference type="Pfam" id="PF10280">
    <property type="entry name" value="Med11"/>
    <property type="match status" value="1"/>
</dbReference>
<protein>
    <recommendedName>
        <fullName evidence="4">Mediator of RNA polymerase II transcription subunit 11</fullName>
    </recommendedName>
    <alternativeName>
        <fullName evidence="4">Mediator complex subunit 11</fullName>
    </alternativeName>
</protein>